<evidence type="ECO:0000313" key="15">
    <source>
        <dbReference type="Proteomes" id="UP000695562"/>
    </source>
</evidence>
<dbReference type="SUPFAM" id="SSF54001">
    <property type="entry name" value="Cysteine proteinases"/>
    <property type="match status" value="1"/>
</dbReference>
<evidence type="ECO:0000256" key="2">
    <source>
        <dbReference type="ARBA" id="ARBA00004496"/>
    </source>
</evidence>
<evidence type="ECO:0000256" key="1">
    <source>
        <dbReference type="ARBA" id="ARBA00000707"/>
    </source>
</evidence>
<dbReference type="GO" id="GO:0004843">
    <property type="term" value="F:cysteine-type deubiquitinase activity"/>
    <property type="evidence" value="ECO:0007669"/>
    <property type="project" value="UniProtKB-UniRule"/>
</dbReference>
<evidence type="ECO:0000256" key="9">
    <source>
        <dbReference type="ARBA" id="ARBA00022807"/>
    </source>
</evidence>
<dbReference type="OrthoDB" id="65596at2759"/>
<dbReference type="Pfam" id="PF21403">
    <property type="entry name" value="OTU1_UBXL"/>
    <property type="match status" value="1"/>
</dbReference>
<dbReference type="EC" id="3.4.19.12" evidence="11"/>
<dbReference type="Gene3D" id="3.10.20.90">
    <property type="entry name" value="Phosphatidylinositol 3-kinase Catalytic Subunit, Chain A, domain 1"/>
    <property type="match status" value="1"/>
</dbReference>
<keyword evidence="3 11" id="KW-0963">Cytoplasm</keyword>
<comment type="catalytic activity">
    <reaction evidence="1 11">
        <text>Thiol-dependent hydrolysis of ester, thioester, amide, peptide and isopeptide bonds formed by the C-terminal Gly of ubiquitin (a 76-residue protein attached to proteins as an intracellular targeting signal).</text>
        <dbReference type="EC" id="3.4.19.12"/>
    </reaction>
</comment>
<dbReference type="GO" id="GO:0005829">
    <property type="term" value="C:cytosol"/>
    <property type="evidence" value="ECO:0007669"/>
    <property type="project" value="TreeGrafter"/>
</dbReference>
<feature type="region of interest" description="Disordered" evidence="12">
    <location>
        <begin position="82"/>
        <end position="112"/>
    </location>
</feature>
<evidence type="ECO:0000256" key="4">
    <source>
        <dbReference type="ARBA" id="ARBA00022670"/>
    </source>
</evidence>
<dbReference type="GO" id="GO:0036503">
    <property type="term" value="P:ERAD pathway"/>
    <property type="evidence" value="ECO:0007669"/>
    <property type="project" value="TreeGrafter"/>
</dbReference>
<dbReference type="CDD" id="cd22745">
    <property type="entry name" value="OTU_OTU1"/>
    <property type="match status" value="1"/>
</dbReference>
<dbReference type="InterPro" id="IPR048857">
    <property type="entry name" value="OTU1_Ubl"/>
</dbReference>
<protein>
    <recommendedName>
        <fullName evidence="11">Ubiquitin thioesterase OTU</fullName>
        <ecNumber evidence="11">3.4.19.12</ecNumber>
    </recommendedName>
</protein>
<dbReference type="InterPro" id="IPR029071">
    <property type="entry name" value="Ubiquitin-like_domsf"/>
</dbReference>
<organism evidence="14 15">
    <name type="scientific">Polysphondylium violaceum</name>
    <dbReference type="NCBI Taxonomy" id="133409"/>
    <lineage>
        <taxon>Eukaryota</taxon>
        <taxon>Amoebozoa</taxon>
        <taxon>Evosea</taxon>
        <taxon>Eumycetozoa</taxon>
        <taxon>Dictyostelia</taxon>
        <taxon>Dictyosteliales</taxon>
        <taxon>Dictyosteliaceae</taxon>
        <taxon>Polysphondylium</taxon>
    </lineage>
</organism>
<evidence type="ECO:0000256" key="3">
    <source>
        <dbReference type="ARBA" id="ARBA00022490"/>
    </source>
</evidence>
<keyword evidence="9 11" id="KW-0788">Thiol protease</keyword>
<comment type="subcellular location">
    <subcellularLocation>
        <location evidence="2 11">Cytoplasm</location>
    </subcellularLocation>
</comment>
<dbReference type="InterPro" id="IPR003323">
    <property type="entry name" value="OTU_dom"/>
</dbReference>
<dbReference type="AlphaFoldDB" id="A0A8J4VA72"/>
<sequence length="313" mass="35031">MINLRVRSKTGVENLRLESSLPLFDFQNLIQQKTNIPNTSQKILYGFPPKALDLSNSSAPISTYLANGDTLTVEDVATATQSQPQYTYSQPTTNNQGTHQPSSSSNSGGGYAIRRKTEDDNSCLFSAVAYVLENKNRGKGMSLRNIIAKNVRENPYTFNEGVLGQTNEEYCRWIQNPKNWGGAIELSILCNHYKTEIGAFDISTKILYCYGEDQNYAKRVYLLYDGIHYDALSMSQSPYGSESSDTTIFSRNDENVLKKFKKFVEDENKAGKFTDTSNFTLLCLDCNKTLKGEKEAALHAGQTGHGNFSEYKK</sequence>
<dbReference type="FunFam" id="3.10.20.90:FF:000096">
    <property type="entry name" value="Ubiquitin thioesterase OTU1"/>
    <property type="match status" value="1"/>
</dbReference>
<evidence type="ECO:0000313" key="14">
    <source>
        <dbReference type="EMBL" id="KAF2076844.1"/>
    </source>
</evidence>
<keyword evidence="15" id="KW-1185">Reference proteome</keyword>
<dbReference type="GO" id="GO:0016579">
    <property type="term" value="P:protein deubiquitination"/>
    <property type="evidence" value="ECO:0007669"/>
    <property type="project" value="TreeGrafter"/>
</dbReference>
<dbReference type="Proteomes" id="UP000695562">
    <property type="component" value="Unassembled WGS sequence"/>
</dbReference>
<name>A0A8J4VA72_9MYCE</name>
<keyword evidence="10" id="KW-0862">Zinc</keyword>
<dbReference type="PROSITE" id="PS50802">
    <property type="entry name" value="OTU"/>
    <property type="match status" value="1"/>
</dbReference>
<gene>
    <name evidence="14" type="ORF">CYY_001872</name>
</gene>
<evidence type="ECO:0000256" key="7">
    <source>
        <dbReference type="ARBA" id="ARBA00022786"/>
    </source>
</evidence>
<dbReference type="GO" id="GO:0005634">
    <property type="term" value="C:nucleus"/>
    <property type="evidence" value="ECO:0007669"/>
    <property type="project" value="TreeGrafter"/>
</dbReference>
<dbReference type="PANTHER" id="PTHR13312:SF0">
    <property type="entry name" value="UBIQUITIN THIOESTERASE OTU1"/>
    <property type="match status" value="1"/>
</dbReference>
<dbReference type="GO" id="GO:0008270">
    <property type="term" value="F:zinc ion binding"/>
    <property type="evidence" value="ECO:0007669"/>
    <property type="project" value="UniProtKB-KW"/>
</dbReference>
<evidence type="ECO:0000256" key="6">
    <source>
        <dbReference type="ARBA" id="ARBA00022771"/>
    </source>
</evidence>
<keyword evidence="8 11" id="KW-0378">Hydrolase</keyword>
<keyword evidence="5" id="KW-0479">Metal-binding</keyword>
<dbReference type="Gene3D" id="3.90.70.80">
    <property type="match status" value="1"/>
</dbReference>
<dbReference type="GO" id="GO:0030968">
    <property type="term" value="P:endoplasmic reticulum unfolded protein response"/>
    <property type="evidence" value="ECO:0007669"/>
    <property type="project" value="TreeGrafter"/>
</dbReference>
<evidence type="ECO:0000256" key="5">
    <source>
        <dbReference type="ARBA" id="ARBA00022723"/>
    </source>
</evidence>
<dbReference type="Pfam" id="PF02338">
    <property type="entry name" value="OTU"/>
    <property type="match status" value="1"/>
</dbReference>
<evidence type="ECO:0000259" key="13">
    <source>
        <dbReference type="PROSITE" id="PS50802"/>
    </source>
</evidence>
<evidence type="ECO:0000256" key="11">
    <source>
        <dbReference type="RuleBase" id="RU367104"/>
    </source>
</evidence>
<dbReference type="Pfam" id="PF24560">
    <property type="entry name" value="zf-C2H2_OTU1_C"/>
    <property type="match status" value="1"/>
</dbReference>
<proteinExistence type="predicted"/>
<evidence type="ECO:0000256" key="8">
    <source>
        <dbReference type="ARBA" id="ARBA00022801"/>
    </source>
</evidence>
<dbReference type="InterPro" id="IPR038765">
    <property type="entry name" value="Papain-like_cys_pep_sf"/>
</dbReference>
<accession>A0A8J4VA72</accession>
<comment type="caution">
    <text evidence="14">The sequence shown here is derived from an EMBL/GenBank/DDBJ whole genome shotgun (WGS) entry which is preliminary data.</text>
</comment>
<dbReference type="FunFam" id="3.90.70.80:FF:000016">
    <property type="entry name" value="Putative ubiquitin thioesterase otu1"/>
    <property type="match status" value="1"/>
</dbReference>
<dbReference type="CDD" id="cd17059">
    <property type="entry name" value="Ubl_OTU1"/>
    <property type="match status" value="1"/>
</dbReference>
<evidence type="ECO:0000256" key="12">
    <source>
        <dbReference type="SAM" id="MobiDB-lite"/>
    </source>
</evidence>
<dbReference type="SUPFAM" id="SSF54236">
    <property type="entry name" value="Ubiquitin-like"/>
    <property type="match status" value="1"/>
</dbReference>
<evidence type="ECO:0000256" key="10">
    <source>
        <dbReference type="ARBA" id="ARBA00022833"/>
    </source>
</evidence>
<reference evidence="14" key="1">
    <citation type="submission" date="2020-01" db="EMBL/GenBank/DDBJ databases">
        <title>Development of genomics and gene disruption for Polysphondylium violaceum indicates a role for the polyketide synthase stlB in stalk morphogenesis.</title>
        <authorList>
            <person name="Narita B."/>
            <person name="Kawabe Y."/>
            <person name="Kin K."/>
            <person name="Saito T."/>
            <person name="Gibbs R."/>
            <person name="Kuspa A."/>
            <person name="Muzny D."/>
            <person name="Queller D."/>
            <person name="Richards S."/>
            <person name="Strassman J."/>
            <person name="Sucgang R."/>
            <person name="Worley K."/>
            <person name="Schaap P."/>
        </authorList>
    </citation>
    <scope>NUCLEOTIDE SEQUENCE</scope>
    <source>
        <strain evidence="14">QSvi11</strain>
    </source>
</reference>
<dbReference type="PANTHER" id="PTHR13312">
    <property type="entry name" value="HIV-INDUCED PROTEIN-7-LIKE PROTEASE"/>
    <property type="match status" value="1"/>
</dbReference>
<keyword evidence="6" id="KW-0863">Zinc-finger</keyword>
<keyword evidence="7 11" id="KW-0833">Ubl conjugation pathway</keyword>
<keyword evidence="4" id="KW-0645">Protease</keyword>
<feature type="domain" description="OTU" evidence="13">
    <location>
        <begin position="112"/>
        <end position="235"/>
    </location>
</feature>
<dbReference type="InterPro" id="IPR057766">
    <property type="entry name" value="Znf-C2H2_OTU1-like_C"/>
</dbReference>
<comment type="function">
    <text evidence="11">Hydrolase that can remove conjugated ubiquitin from proteins and may therefore play an important regulatory role at the level of protein turnover by preventing degradation.</text>
</comment>
<feature type="compositionally biased region" description="Polar residues" evidence="12">
    <location>
        <begin position="82"/>
        <end position="106"/>
    </location>
</feature>
<dbReference type="EMBL" id="AJWJ01000047">
    <property type="protein sequence ID" value="KAF2076844.1"/>
    <property type="molecule type" value="Genomic_DNA"/>
</dbReference>